<dbReference type="Pfam" id="PF05231">
    <property type="entry name" value="MASE1"/>
    <property type="match status" value="1"/>
</dbReference>
<keyword evidence="13" id="KW-1185">Reference proteome</keyword>
<dbReference type="Proteomes" id="UP000295375">
    <property type="component" value="Unassembled WGS sequence"/>
</dbReference>
<dbReference type="InterPro" id="IPR050469">
    <property type="entry name" value="Diguanylate_Cyclase"/>
</dbReference>
<dbReference type="Gene3D" id="3.30.70.270">
    <property type="match status" value="1"/>
</dbReference>
<comment type="subcellular location">
    <subcellularLocation>
        <location evidence="2">Cell inner membrane</location>
    </subcellularLocation>
    <subcellularLocation>
        <location evidence="3">Cell membrane</location>
        <topology evidence="3">Multi-pass membrane protein</topology>
    </subcellularLocation>
</comment>
<feature type="transmembrane region" description="Helical" evidence="10">
    <location>
        <begin position="217"/>
        <end position="235"/>
    </location>
</feature>
<protein>
    <recommendedName>
        <fullName evidence="4">diguanylate cyclase</fullName>
        <ecNumber evidence="4">2.7.7.65</ecNumber>
    </recommendedName>
</protein>
<dbReference type="EC" id="2.7.7.65" evidence="4"/>
<organism evidence="12 13">
    <name type="scientific">Permianibacter aggregans</name>
    <dbReference type="NCBI Taxonomy" id="1510150"/>
    <lineage>
        <taxon>Bacteria</taxon>
        <taxon>Pseudomonadati</taxon>
        <taxon>Pseudomonadota</taxon>
        <taxon>Gammaproteobacteria</taxon>
        <taxon>Pseudomonadales</taxon>
        <taxon>Pseudomonadaceae</taxon>
        <taxon>Permianibacter</taxon>
    </lineage>
</organism>
<feature type="domain" description="GGDEF" evidence="11">
    <location>
        <begin position="362"/>
        <end position="491"/>
    </location>
</feature>
<feature type="transmembrane region" description="Helical" evidence="10">
    <location>
        <begin position="265"/>
        <end position="282"/>
    </location>
</feature>
<keyword evidence="6 10" id="KW-0812">Transmembrane</keyword>
<feature type="transmembrane region" description="Helical" evidence="10">
    <location>
        <begin position="29"/>
        <end position="48"/>
    </location>
</feature>
<dbReference type="PROSITE" id="PS50887">
    <property type="entry name" value="GGDEF"/>
    <property type="match status" value="1"/>
</dbReference>
<comment type="caution">
    <text evidence="12">The sequence shown here is derived from an EMBL/GenBank/DDBJ whole genome shotgun (WGS) entry which is preliminary data.</text>
</comment>
<dbReference type="Pfam" id="PF00990">
    <property type="entry name" value="GGDEF"/>
    <property type="match status" value="1"/>
</dbReference>
<feature type="transmembrane region" description="Helical" evidence="10">
    <location>
        <begin position="294"/>
        <end position="319"/>
    </location>
</feature>
<evidence type="ECO:0000256" key="5">
    <source>
        <dbReference type="ARBA" id="ARBA00022475"/>
    </source>
</evidence>
<dbReference type="AlphaFoldDB" id="A0A4V6PWL0"/>
<evidence type="ECO:0000256" key="9">
    <source>
        <dbReference type="ARBA" id="ARBA00034247"/>
    </source>
</evidence>
<evidence type="ECO:0000256" key="2">
    <source>
        <dbReference type="ARBA" id="ARBA00004533"/>
    </source>
</evidence>
<dbReference type="CDD" id="cd01949">
    <property type="entry name" value="GGDEF"/>
    <property type="match status" value="1"/>
</dbReference>
<evidence type="ECO:0000256" key="3">
    <source>
        <dbReference type="ARBA" id="ARBA00004651"/>
    </source>
</evidence>
<evidence type="ECO:0000256" key="1">
    <source>
        <dbReference type="ARBA" id="ARBA00001946"/>
    </source>
</evidence>
<comment type="cofactor">
    <cofactor evidence="1">
        <name>Mg(2+)</name>
        <dbReference type="ChEBI" id="CHEBI:18420"/>
    </cofactor>
</comment>
<dbReference type="InterPro" id="IPR029787">
    <property type="entry name" value="Nucleotide_cyclase"/>
</dbReference>
<feature type="transmembrane region" description="Helical" evidence="10">
    <location>
        <begin position="149"/>
        <end position="173"/>
    </location>
</feature>
<dbReference type="OrthoDB" id="9812260at2"/>
<reference evidence="12 13" key="1">
    <citation type="submission" date="2019-03" db="EMBL/GenBank/DDBJ databases">
        <title>Genomic Encyclopedia of Type Strains, Phase IV (KMG-IV): sequencing the most valuable type-strain genomes for metagenomic binning, comparative biology and taxonomic classification.</title>
        <authorList>
            <person name="Goeker M."/>
        </authorList>
    </citation>
    <scope>NUCLEOTIDE SEQUENCE [LARGE SCALE GENOMIC DNA]</scope>
    <source>
        <strain evidence="12 13">DSM 103792</strain>
    </source>
</reference>
<dbReference type="NCBIfam" id="TIGR00254">
    <property type="entry name" value="GGDEF"/>
    <property type="match status" value="1"/>
</dbReference>
<sequence>MSWSAEPVASIERGSVLIQTQKPVWNRDTIVRIVLVAVLYFFTARIGQSFAMPPGNITPVWLPSGLMVALVLIWGYRISPGIFLGAFAGNIWAYFDASSATLIGKALVSASLNGIGDVLATAGAVYLFKRKVVSDNPLESLSAFKAFGIYCVISGSVVSAILGVTGLASMGFLPWSQYGMALLTWATGDAVGVLLIAPLVLSFYFRKDRVVPKQRRFELGLHVTLLALLSLAAVFHQHWPPPLPSPVFVMIPLLLWAVLRLGFRVTFVSVACMAAATVYVTSNNLGPFKEAEQLFALIELQLFLTLLVTSVALVGMVSAERDQLIDELKDLCEHDPLTGTCSRRYGMQLIVAEQERQARYGTPYSLIMFDIDHFKRINDSYGHATGDRVIQQITRLIDSALRDVDHLVRWGGEEFLVLLPNTTQQGALQFAERCRELVAANTFEHQERLSISLGVIDSSAANTVQDLLARVDRAMYHSKNHGRNAATAFTTLPSELMTP</sequence>
<evidence type="ECO:0000256" key="7">
    <source>
        <dbReference type="ARBA" id="ARBA00022989"/>
    </source>
</evidence>
<dbReference type="GO" id="GO:0005886">
    <property type="term" value="C:plasma membrane"/>
    <property type="evidence" value="ECO:0007669"/>
    <property type="project" value="UniProtKB-SubCell"/>
</dbReference>
<dbReference type="InterPro" id="IPR000160">
    <property type="entry name" value="GGDEF_dom"/>
</dbReference>
<keyword evidence="8 10" id="KW-0472">Membrane</keyword>
<dbReference type="GO" id="GO:0052621">
    <property type="term" value="F:diguanylate cyclase activity"/>
    <property type="evidence" value="ECO:0007669"/>
    <property type="project" value="UniProtKB-EC"/>
</dbReference>
<dbReference type="EMBL" id="SNYM01000031">
    <property type="protein sequence ID" value="TDQ43227.1"/>
    <property type="molecule type" value="Genomic_DNA"/>
</dbReference>
<dbReference type="InterPro" id="IPR007895">
    <property type="entry name" value="MASE1"/>
</dbReference>
<feature type="transmembrane region" description="Helical" evidence="10">
    <location>
        <begin position="110"/>
        <end position="128"/>
    </location>
</feature>
<feature type="transmembrane region" description="Helical" evidence="10">
    <location>
        <begin position="83"/>
        <end position="104"/>
    </location>
</feature>
<evidence type="ECO:0000313" key="13">
    <source>
        <dbReference type="Proteomes" id="UP000295375"/>
    </source>
</evidence>
<evidence type="ECO:0000259" key="11">
    <source>
        <dbReference type="PROSITE" id="PS50887"/>
    </source>
</evidence>
<dbReference type="InterPro" id="IPR043128">
    <property type="entry name" value="Rev_trsase/Diguanyl_cyclase"/>
</dbReference>
<keyword evidence="5" id="KW-1003">Cell membrane</keyword>
<comment type="catalytic activity">
    <reaction evidence="9">
        <text>2 GTP = 3',3'-c-di-GMP + 2 diphosphate</text>
        <dbReference type="Rhea" id="RHEA:24898"/>
        <dbReference type="ChEBI" id="CHEBI:33019"/>
        <dbReference type="ChEBI" id="CHEBI:37565"/>
        <dbReference type="ChEBI" id="CHEBI:58805"/>
        <dbReference type="EC" id="2.7.7.65"/>
    </reaction>
</comment>
<dbReference type="SUPFAM" id="SSF55073">
    <property type="entry name" value="Nucleotide cyclase"/>
    <property type="match status" value="1"/>
</dbReference>
<dbReference type="PANTHER" id="PTHR45138">
    <property type="entry name" value="REGULATORY COMPONENTS OF SENSORY TRANSDUCTION SYSTEM"/>
    <property type="match status" value="1"/>
</dbReference>
<evidence type="ECO:0000256" key="8">
    <source>
        <dbReference type="ARBA" id="ARBA00023136"/>
    </source>
</evidence>
<dbReference type="RefSeq" id="WP_133593734.1">
    <property type="nucleotide sequence ID" value="NZ_CP037953.1"/>
</dbReference>
<dbReference type="PANTHER" id="PTHR45138:SF9">
    <property type="entry name" value="DIGUANYLATE CYCLASE DGCM-RELATED"/>
    <property type="match status" value="1"/>
</dbReference>
<feature type="transmembrane region" description="Helical" evidence="10">
    <location>
        <begin position="185"/>
        <end position="205"/>
    </location>
</feature>
<accession>A0A4V6PWL0</accession>
<gene>
    <name evidence="12" type="ORF">EV696_13125</name>
</gene>
<feature type="transmembrane region" description="Helical" evidence="10">
    <location>
        <begin position="60"/>
        <end position="76"/>
    </location>
</feature>
<dbReference type="SMART" id="SM00267">
    <property type="entry name" value="GGDEF"/>
    <property type="match status" value="1"/>
</dbReference>
<evidence type="ECO:0000313" key="12">
    <source>
        <dbReference type="EMBL" id="TDQ43227.1"/>
    </source>
</evidence>
<evidence type="ECO:0000256" key="6">
    <source>
        <dbReference type="ARBA" id="ARBA00022692"/>
    </source>
</evidence>
<proteinExistence type="predicted"/>
<dbReference type="FunFam" id="3.30.70.270:FF:000001">
    <property type="entry name" value="Diguanylate cyclase domain protein"/>
    <property type="match status" value="1"/>
</dbReference>
<name>A0A4V6PWL0_9GAMM</name>
<keyword evidence="7 10" id="KW-1133">Transmembrane helix</keyword>
<evidence type="ECO:0000256" key="4">
    <source>
        <dbReference type="ARBA" id="ARBA00012528"/>
    </source>
</evidence>
<evidence type="ECO:0000256" key="10">
    <source>
        <dbReference type="SAM" id="Phobius"/>
    </source>
</evidence>